<dbReference type="InterPro" id="IPR004378">
    <property type="entry name" value="F420H2_quin_Rdtase"/>
</dbReference>
<evidence type="ECO:0000256" key="1">
    <source>
        <dbReference type="ARBA" id="ARBA00008710"/>
    </source>
</evidence>
<accession>A0A2T0ZYZ0</accession>
<protein>
    <submittedName>
        <fullName evidence="3">Deazaflavin-dependent oxidoreductase (Nitroreductase family)</fullName>
    </submittedName>
</protein>
<dbReference type="GO" id="GO:0070967">
    <property type="term" value="F:coenzyme F420 binding"/>
    <property type="evidence" value="ECO:0007669"/>
    <property type="project" value="TreeGrafter"/>
</dbReference>
<organism evidence="3 4">
    <name type="scientific">Antricoccus suffuscus</name>
    <dbReference type="NCBI Taxonomy" id="1629062"/>
    <lineage>
        <taxon>Bacteria</taxon>
        <taxon>Bacillati</taxon>
        <taxon>Actinomycetota</taxon>
        <taxon>Actinomycetes</taxon>
        <taxon>Geodermatophilales</taxon>
        <taxon>Antricoccaceae</taxon>
        <taxon>Antricoccus</taxon>
    </lineage>
</organism>
<dbReference type="SUPFAM" id="SSF50475">
    <property type="entry name" value="FMN-binding split barrel"/>
    <property type="match status" value="1"/>
</dbReference>
<reference evidence="3 4" key="1">
    <citation type="submission" date="2018-03" db="EMBL/GenBank/DDBJ databases">
        <title>Genomic Encyclopedia of Archaeal and Bacterial Type Strains, Phase II (KMG-II): from individual species to whole genera.</title>
        <authorList>
            <person name="Goeker M."/>
        </authorList>
    </citation>
    <scope>NUCLEOTIDE SEQUENCE [LARGE SCALE GENOMIC DNA]</scope>
    <source>
        <strain evidence="3 4">DSM 100065</strain>
    </source>
</reference>
<dbReference type="PANTHER" id="PTHR39428">
    <property type="entry name" value="F420H(2)-DEPENDENT QUINONE REDUCTASE RV1261C"/>
    <property type="match status" value="1"/>
</dbReference>
<dbReference type="AlphaFoldDB" id="A0A2T0ZYZ0"/>
<comment type="caution">
    <text evidence="3">The sequence shown here is derived from an EMBL/GenBank/DDBJ whole genome shotgun (WGS) entry which is preliminary data.</text>
</comment>
<keyword evidence="4" id="KW-1185">Reference proteome</keyword>
<dbReference type="RefSeq" id="WP_106349263.1">
    <property type="nucleotide sequence ID" value="NZ_PVUE01000009.1"/>
</dbReference>
<dbReference type="PANTHER" id="PTHR39428:SF1">
    <property type="entry name" value="F420H(2)-DEPENDENT QUINONE REDUCTASE RV1261C"/>
    <property type="match status" value="1"/>
</dbReference>
<dbReference type="GO" id="GO:0005886">
    <property type="term" value="C:plasma membrane"/>
    <property type="evidence" value="ECO:0007669"/>
    <property type="project" value="TreeGrafter"/>
</dbReference>
<comment type="similarity">
    <text evidence="1">Belongs to the F420H(2)-dependent quinone reductase family.</text>
</comment>
<dbReference type="InterPro" id="IPR012349">
    <property type="entry name" value="Split_barrel_FMN-bd"/>
</dbReference>
<dbReference type="GO" id="GO:0016491">
    <property type="term" value="F:oxidoreductase activity"/>
    <property type="evidence" value="ECO:0007669"/>
    <property type="project" value="InterPro"/>
</dbReference>
<sequence>MPQPVHPFAAPAPRIHGFNRPVVEEFRANEGRVGGPFEGGDLLLLTTVGAKTGLEQTSPLAYIRDGARLLVVGSAGGSPAHPAWYRNILAHPMVRVEVGTETYAAVAIPTEGDERRQLFERIVQTAPGFADYQAKVARALPVVALERSRG</sequence>
<dbReference type="Pfam" id="PF04075">
    <property type="entry name" value="F420H2_quin_red"/>
    <property type="match status" value="1"/>
</dbReference>
<evidence type="ECO:0000313" key="3">
    <source>
        <dbReference type="EMBL" id="PRZ41504.1"/>
    </source>
</evidence>
<dbReference type="Gene3D" id="2.30.110.10">
    <property type="entry name" value="Electron Transport, Fmn-binding Protein, Chain A"/>
    <property type="match status" value="1"/>
</dbReference>
<proteinExistence type="inferred from homology"/>
<dbReference type="EMBL" id="PVUE01000009">
    <property type="protein sequence ID" value="PRZ41504.1"/>
    <property type="molecule type" value="Genomic_DNA"/>
</dbReference>
<dbReference type="OrthoDB" id="8225825at2"/>
<evidence type="ECO:0000256" key="2">
    <source>
        <dbReference type="ARBA" id="ARBA00049106"/>
    </source>
</evidence>
<dbReference type="NCBIfam" id="TIGR00026">
    <property type="entry name" value="hi_GC_TIGR00026"/>
    <property type="match status" value="1"/>
</dbReference>
<name>A0A2T0ZYZ0_9ACTN</name>
<evidence type="ECO:0000313" key="4">
    <source>
        <dbReference type="Proteomes" id="UP000237752"/>
    </source>
</evidence>
<dbReference type="Proteomes" id="UP000237752">
    <property type="component" value="Unassembled WGS sequence"/>
</dbReference>
<comment type="catalytic activity">
    <reaction evidence="2">
        <text>oxidized coenzyme F420-(gamma-L-Glu)(n) + a quinol + H(+) = reduced coenzyme F420-(gamma-L-Glu)(n) + a quinone</text>
        <dbReference type="Rhea" id="RHEA:39663"/>
        <dbReference type="Rhea" id="RHEA-COMP:12939"/>
        <dbReference type="Rhea" id="RHEA-COMP:14378"/>
        <dbReference type="ChEBI" id="CHEBI:15378"/>
        <dbReference type="ChEBI" id="CHEBI:24646"/>
        <dbReference type="ChEBI" id="CHEBI:132124"/>
        <dbReference type="ChEBI" id="CHEBI:133980"/>
        <dbReference type="ChEBI" id="CHEBI:139511"/>
    </reaction>
</comment>
<gene>
    <name evidence="3" type="ORF">CLV47_10951</name>
</gene>